<protein>
    <submittedName>
        <fullName evidence="1">Uncharacterized protein</fullName>
    </submittedName>
</protein>
<sequence length="339" mass="37994">MRSLLNDSKPLPPELILTTLSYLPFSCYTIRTISLASPLLHSILQTYETSLTKDFSRRQLPHVYSDFPDSHSGHGYTWLSTCIHHYNTIDHIMGLLTSPRNTYAVPFHNMPLVNCGLLVLYRIAFLETHEGKIELVTSLSLDPLVAVVLALQHCVLTARYQAGRTTVLSQSNYAVRSRAGMDYSQRALRNELEAGLAEAALDRGLEFILGFLDDGSKTIDQDWTRNRDRDSGAVVLNVYHDHSVRVREDVALQHNGDVNGAEDGGSQPITQGPVRERKEAMVYTVLLERVAEIMGWSCGAGEVADRVMEEMEVDDHWLARLSLVGKGRLVSGREWCEVQ</sequence>
<evidence type="ECO:0000313" key="2">
    <source>
        <dbReference type="Proteomes" id="UP000193144"/>
    </source>
</evidence>
<reference evidence="1 2" key="1">
    <citation type="submission" date="2016-07" db="EMBL/GenBank/DDBJ databases">
        <title>Pervasive Adenine N6-methylation of Active Genes in Fungi.</title>
        <authorList>
            <consortium name="DOE Joint Genome Institute"/>
            <person name="Mondo S.J."/>
            <person name="Dannebaum R.O."/>
            <person name="Kuo R.C."/>
            <person name="Labutti K."/>
            <person name="Haridas S."/>
            <person name="Kuo A."/>
            <person name="Salamov A."/>
            <person name="Ahrendt S.R."/>
            <person name="Lipzen A."/>
            <person name="Sullivan W."/>
            <person name="Andreopoulos W.B."/>
            <person name="Clum A."/>
            <person name="Lindquist E."/>
            <person name="Daum C."/>
            <person name="Ramamoorthy G.K."/>
            <person name="Gryganskyi A."/>
            <person name="Culley D."/>
            <person name="Magnuson J.K."/>
            <person name="James T.Y."/>
            <person name="O'Malley M.A."/>
            <person name="Stajich J.E."/>
            <person name="Spatafora J.W."/>
            <person name="Visel A."/>
            <person name="Grigoriev I.V."/>
        </authorList>
    </citation>
    <scope>NUCLEOTIDE SEQUENCE [LARGE SCALE GENOMIC DNA]</scope>
    <source>
        <strain evidence="1 2">CBS 115471</strain>
    </source>
</reference>
<evidence type="ECO:0000313" key="1">
    <source>
        <dbReference type="EMBL" id="ORY13767.1"/>
    </source>
</evidence>
<gene>
    <name evidence="1" type="ORF">BCR34DRAFT_257450</name>
</gene>
<accession>A0A1Y1ZUN2</accession>
<dbReference type="EMBL" id="MCFA01000039">
    <property type="protein sequence ID" value="ORY13767.1"/>
    <property type="molecule type" value="Genomic_DNA"/>
</dbReference>
<name>A0A1Y1ZUN2_9PLEO</name>
<keyword evidence="2" id="KW-1185">Reference proteome</keyword>
<comment type="caution">
    <text evidence="1">The sequence shown here is derived from an EMBL/GenBank/DDBJ whole genome shotgun (WGS) entry which is preliminary data.</text>
</comment>
<proteinExistence type="predicted"/>
<dbReference type="OrthoDB" id="5372859at2759"/>
<dbReference type="AlphaFoldDB" id="A0A1Y1ZUN2"/>
<dbReference type="Proteomes" id="UP000193144">
    <property type="component" value="Unassembled WGS sequence"/>
</dbReference>
<organism evidence="1 2">
    <name type="scientific">Clohesyomyces aquaticus</name>
    <dbReference type="NCBI Taxonomy" id="1231657"/>
    <lineage>
        <taxon>Eukaryota</taxon>
        <taxon>Fungi</taxon>
        <taxon>Dikarya</taxon>
        <taxon>Ascomycota</taxon>
        <taxon>Pezizomycotina</taxon>
        <taxon>Dothideomycetes</taxon>
        <taxon>Pleosporomycetidae</taxon>
        <taxon>Pleosporales</taxon>
        <taxon>Lindgomycetaceae</taxon>
        <taxon>Clohesyomyces</taxon>
    </lineage>
</organism>